<dbReference type="InterPro" id="IPR007110">
    <property type="entry name" value="Ig-like_dom"/>
</dbReference>
<dbReference type="Pfam" id="PF01150">
    <property type="entry name" value="GDA1_CD39"/>
    <property type="match status" value="1"/>
</dbReference>
<name>A0A3M6UDP4_POCDA</name>
<dbReference type="InterPro" id="IPR036772">
    <property type="entry name" value="SRCR-like_dom_sf"/>
</dbReference>
<gene>
    <name evidence="15" type="ORF">pdam_00019279</name>
</gene>
<sequence length="1765" mass="194247">MDDLRLVSPTKSSSSGRVEVFYNNTWGTICDDSWDLQDADVVCRQLAFEGALSAPRRAAFGQGKGQIWLDDVNCVGNETLLARCRHRGWGDHNCGHYEDAGVVCRPAAVRVMNSYNSSRSGRVEVQHKGVWGTICGNSWDFQDADVVCHQLGFEKALAAFRNAGSGPRTGPVWLNEVRCVGNESSISECVHIGWGDHDCWHNYDAGVVCRPTIRLVSPANLPSSGRVEVFYNGSWGTICDDYWDLQDAHVVCRQLGYDGAISAPRYAAFGQGTGQIWLDDVNCVGNETLLAQCRHRGWGIENCGHSEDAGAVCQPSGKPDYGLEESETDFKNADHERAIRLVSSTNSPSSGRVEVLYRGTWGTICDDSWDLQDADVVCRQLGYDGALLATKWAVFGQGTGPIWLDNVQCVGVEISISDCQHVGWEIHNCRHLEDAGVVCRPPAGRVEVFYNGTWGTICDDLWDLQDADVVCRQLGFEEALSAPGSAAFGHGTGQIWLDDVNCVGNETLISQCRHRGWGTENCGHHEDAGAVCRRLKVETYENTIRLVSPTNSPSSGRVEVQYSGTWGRICGYSWDLQEADVVCRQLGYDGALSAPRWPAFGHATGQIWLNELQCGGNETSVSQCSHGGWGVLYCRNHMDAGVVCSQPKVEPQILNMQCPGSITHGSNVTLYCNVTGNPSPNITWIWEETGDVLSSSEELTFSVINQSQAGNYQCLARNGIGNSSTKTCSLDVLYEPLVLNLECPTSIIEGHDVTLHCNATGNPPPNINWIRKETGDVLGTNEQLTLTAVNRSKAGTFQPLAAIMASPIPLTWPSVLGNASSSLAHLRAFLGAFSSFMMTTSLTANFLAGLIYLQRLEDYNFPLLSWHIETFLFQLIHRYSTCIVQPRQLREGQFIAALIVEIRIERKITAFETQVQALQCPGSAIEGSNVNLQCTATGNPPPNITWIWQDTGDVIGNIEQLILFDVQRNQTGFYQCRAWNGIGNSSISTCHLDVFYLPTGTRMTSGLNNTVVLAGGLLFLNCTSDANPAVHAFQLIFNSTLIAISNSGMFSVTVRKAGIYTCIPVNEVGSGDSATVKVTVLDAPGFPVFVNNTVDTITIKWSPIHLESATYTVNIRPGEETAWMNASCKQTIWQNHCTVTGTVADVVDLEEDSVYHFRVYANYRGVRSDASLPSGAFRTAVEAYMNPLLGSTKLTILEDKHVSTPIFLLATAGMRRLPEDQANVILGELFSLIESEISGQASRQVVTEEPKKEMLVPQISGVRNSERVVLQKDIFDGYFESPTLYIFCRRTLSSDGNCVRYYCAPWNLNNAHVTCRQLGFDGAVALRPEPHWIYDGVEWRNDLRCFGNETSLTDCPQTGFTSVRFCAFGYRAEVMCNLLVRLVGGASNKQGLVQVYYNNNWHWVCGEQWDKHDSNVTCQWLGYSGSSEAYTDTARDDANVRLVGGEHTLYQGQVEVLFNGVWAGICHDYNWDFPEANVACRQLGYHGAVQPTYHGPSAIGIDDVRLTNVHCLGNETSILNCTHDLFGVGRNCWSGEVGVRCSPSARISANDSHSLHPRVEILFGGFWGPICGDHWDQQDANVVCRQLGHDEALAAPVFHGISGIAEVCLRYLQCTGNETSVLSCSHQGWKLVFDVIDGETELPTVGNVICTPTAREQRGKCFDYSKRKNKNSPLTVLTRKDKFVRIVGTTATPGEGLVQVYHNNMWKLVCDEQWDTTDADVACRQLGYQSSSTALSFPISNQRKDHWTAWLNNVQCVGDESSLLS</sequence>
<keyword evidence="3" id="KW-0812">Transmembrane</keyword>
<feature type="domain" description="SRCR" evidence="12">
    <location>
        <begin position="4"/>
        <end position="105"/>
    </location>
</feature>
<keyword evidence="7" id="KW-1133">Transmembrane helix</keyword>
<feature type="disulfide bond" evidence="11">
    <location>
        <begin position="283"/>
        <end position="293"/>
    </location>
</feature>
<evidence type="ECO:0000256" key="2">
    <source>
        <dbReference type="ARBA" id="ARBA00009283"/>
    </source>
</evidence>
<feature type="disulfide bond" evidence="11">
    <location>
        <begin position="1480"/>
        <end position="1541"/>
    </location>
</feature>
<dbReference type="PROSITE" id="PS50287">
    <property type="entry name" value="SRCR_2"/>
    <property type="match status" value="11"/>
</dbReference>
<evidence type="ECO:0000256" key="8">
    <source>
        <dbReference type="ARBA" id="ARBA00023136"/>
    </source>
</evidence>
<keyword evidence="10" id="KW-0325">Glycoprotein</keyword>
<feature type="disulfide bond" evidence="11">
    <location>
        <begin position="1315"/>
        <end position="1376"/>
    </location>
</feature>
<evidence type="ECO:0000256" key="3">
    <source>
        <dbReference type="ARBA" id="ARBA00022692"/>
    </source>
</evidence>
<comment type="caution">
    <text evidence="11">Lacks conserved residue(s) required for the propagation of feature annotation.</text>
</comment>
<feature type="disulfide bond" evidence="11">
    <location>
        <begin position="365"/>
        <end position="429"/>
    </location>
</feature>
<feature type="domain" description="SRCR" evidence="12">
    <location>
        <begin position="544"/>
        <end position="645"/>
    </location>
</feature>
<dbReference type="InterPro" id="IPR003599">
    <property type="entry name" value="Ig_sub"/>
</dbReference>
<dbReference type="FunFam" id="3.10.250.10:FF:000001">
    <property type="entry name" value="Lysyl oxidase 4 isoform X1"/>
    <property type="match status" value="4"/>
</dbReference>
<accession>A0A3M6UDP4</accession>
<feature type="domain" description="SRCR" evidence="12">
    <location>
        <begin position="109"/>
        <end position="210"/>
    </location>
</feature>
<dbReference type="PROSITE" id="PS50853">
    <property type="entry name" value="FN3"/>
    <property type="match status" value="1"/>
</dbReference>
<dbReference type="PANTHER" id="PTHR19331:SF465">
    <property type="entry name" value="EGG PEPTIDE SPERACT RECEPTOR"/>
    <property type="match status" value="1"/>
</dbReference>
<feature type="disulfide bond" evidence="11">
    <location>
        <begin position="135"/>
        <end position="199"/>
    </location>
</feature>
<feature type="disulfide bond" evidence="11">
    <location>
        <begin position="179"/>
        <end position="189"/>
    </location>
</feature>
<dbReference type="GO" id="GO:0016787">
    <property type="term" value="F:hydrolase activity"/>
    <property type="evidence" value="ECO:0007669"/>
    <property type="project" value="UniProtKB-KW"/>
</dbReference>
<feature type="disulfide bond" evidence="11">
    <location>
        <begin position="148"/>
        <end position="209"/>
    </location>
</feature>
<dbReference type="SMART" id="SM00409">
    <property type="entry name" value="IG"/>
    <property type="match status" value="4"/>
</dbReference>
<evidence type="ECO:0000256" key="1">
    <source>
        <dbReference type="ARBA" id="ARBA00004167"/>
    </source>
</evidence>
<evidence type="ECO:0000256" key="4">
    <source>
        <dbReference type="ARBA" id="ARBA00022729"/>
    </source>
</evidence>
<evidence type="ECO:0000256" key="7">
    <source>
        <dbReference type="ARBA" id="ARBA00022989"/>
    </source>
</evidence>
<feature type="domain" description="Ig-like" evidence="13">
    <location>
        <begin position="736"/>
        <end position="797"/>
    </location>
</feature>
<proteinExistence type="inferred from homology"/>
<feature type="disulfide bond" evidence="11">
    <location>
        <begin position="1614"/>
        <end position="1624"/>
    </location>
</feature>
<feature type="disulfide bond" evidence="11">
    <location>
        <begin position="458"/>
        <end position="522"/>
    </location>
</feature>
<feature type="disulfide bond" evidence="11">
    <location>
        <begin position="252"/>
        <end position="313"/>
    </location>
</feature>
<feature type="disulfide bond" evidence="11">
    <location>
        <begin position="30"/>
        <end position="94"/>
    </location>
</feature>
<dbReference type="SMART" id="SM00202">
    <property type="entry name" value="SR"/>
    <property type="match status" value="10"/>
</dbReference>
<dbReference type="SUPFAM" id="SSF49265">
    <property type="entry name" value="Fibronectin type III"/>
    <property type="match status" value="1"/>
</dbReference>
<feature type="domain" description="SRCR" evidence="12">
    <location>
        <begin position="213"/>
        <end position="314"/>
    </location>
</feature>
<dbReference type="PRINTS" id="PR00258">
    <property type="entry name" value="SPERACTRCPTR"/>
</dbReference>
<dbReference type="InterPro" id="IPR013783">
    <property type="entry name" value="Ig-like_fold"/>
</dbReference>
<dbReference type="GO" id="GO:0016020">
    <property type="term" value="C:membrane"/>
    <property type="evidence" value="ECO:0007669"/>
    <property type="project" value="UniProtKB-SubCell"/>
</dbReference>
<evidence type="ECO:0000256" key="9">
    <source>
        <dbReference type="ARBA" id="ARBA00023157"/>
    </source>
</evidence>
<comment type="caution">
    <text evidence="15">The sequence shown here is derived from an EMBL/GenBank/DDBJ whole genome shotgun (WGS) entry which is preliminary data.</text>
</comment>
<feature type="disulfide bond" evidence="11">
    <location>
        <begin position="43"/>
        <end position="104"/>
    </location>
</feature>
<keyword evidence="8" id="KW-0472">Membrane</keyword>
<feature type="disulfide bond" evidence="11">
    <location>
        <begin position="502"/>
        <end position="512"/>
    </location>
</feature>
<feature type="disulfide bond" evidence="11">
    <location>
        <begin position="239"/>
        <end position="303"/>
    </location>
</feature>
<evidence type="ECO:0000256" key="11">
    <source>
        <dbReference type="PROSITE-ProRule" id="PRU00196"/>
    </source>
</evidence>
<evidence type="ECO:0000313" key="16">
    <source>
        <dbReference type="Proteomes" id="UP000275408"/>
    </source>
</evidence>
<feature type="domain" description="SRCR" evidence="12">
    <location>
        <begin position="1545"/>
        <end position="1651"/>
    </location>
</feature>
<comment type="subcellular location">
    <subcellularLocation>
        <location evidence="1">Membrane</location>
        <topology evidence="1">Single-pass membrane protein</topology>
    </subcellularLocation>
</comment>
<dbReference type="SMART" id="SM00060">
    <property type="entry name" value="FN3"/>
    <property type="match status" value="1"/>
</dbReference>
<feature type="domain" description="SRCR" evidence="12">
    <location>
        <begin position="1440"/>
        <end position="1542"/>
    </location>
</feature>
<evidence type="ECO:0008006" key="17">
    <source>
        <dbReference type="Google" id="ProtNLM"/>
    </source>
</evidence>
<keyword evidence="5" id="KW-0677">Repeat</keyword>
<dbReference type="SUPFAM" id="SSF56487">
    <property type="entry name" value="SRCR-like"/>
    <property type="match status" value="11"/>
</dbReference>
<dbReference type="CDD" id="cd00096">
    <property type="entry name" value="Ig"/>
    <property type="match status" value="2"/>
</dbReference>
<dbReference type="SMART" id="SM00408">
    <property type="entry name" value="IGc2"/>
    <property type="match status" value="4"/>
</dbReference>
<dbReference type="FunFam" id="3.10.250.10:FF:000016">
    <property type="entry name" value="Scavenger receptor cysteine-rich protein type 12"/>
    <property type="match status" value="3"/>
</dbReference>
<feature type="disulfide bond" evidence="11">
    <location>
        <begin position="1345"/>
        <end position="1355"/>
    </location>
</feature>
<dbReference type="Gene3D" id="3.10.250.10">
    <property type="entry name" value="SRCR-like domain"/>
    <property type="match status" value="11"/>
</dbReference>
<organism evidence="15 16">
    <name type="scientific">Pocillopora damicornis</name>
    <name type="common">Cauliflower coral</name>
    <name type="synonym">Millepora damicornis</name>
    <dbReference type="NCBI Taxonomy" id="46731"/>
    <lineage>
        <taxon>Eukaryota</taxon>
        <taxon>Metazoa</taxon>
        <taxon>Cnidaria</taxon>
        <taxon>Anthozoa</taxon>
        <taxon>Hexacorallia</taxon>
        <taxon>Scleractinia</taxon>
        <taxon>Astrocoeniina</taxon>
        <taxon>Pocilloporidae</taxon>
        <taxon>Pocillopora</taxon>
    </lineage>
</organism>
<keyword evidence="9 11" id="KW-1015">Disulfide bond</keyword>
<feature type="disulfide bond" evidence="11">
    <location>
        <begin position="74"/>
        <end position="84"/>
    </location>
</feature>
<dbReference type="InterPro" id="IPR036116">
    <property type="entry name" value="FN3_sf"/>
</dbReference>
<reference evidence="15 16" key="1">
    <citation type="journal article" date="2018" name="Sci. Rep.">
        <title>Comparative analysis of the Pocillopora damicornis genome highlights role of immune system in coral evolution.</title>
        <authorList>
            <person name="Cunning R."/>
            <person name="Bay R.A."/>
            <person name="Gillette P."/>
            <person name="Baker A.C."/>
            <person name="Traylor-Knowles N."/>
        </authorList>
    </citation>
    <scope>NUCLEOTIDE SEQUENCE [LARGE SCALE GENOMIC DNA]</scope>
    <source>
        <strain evidence="15">RSMAS</strain>
        <tissue evidence="15">Whole animal</tissue>
    </source>
</reference>
<feature type="disulfide bond" evidence="11">
    <location>
        <begin position="409"/>
        <end position="419"/>
    </location>
</feature>
<evidence type="ECO:0000313" key="15">
    <source>
        <dbReference type="EMBL" id="RMX51803.1"/>
    </source>
</evidence>
<dbReference type="STRING" id="46731.A0A3M6UDP4"/>
<feature type="domain" description="SRCR" evidence="12">
    <location>
        <begin position="1306"/>
        <end position="1377"/>
    </location>
</feature>
<dbReference type="Proteomes" id="UP000275408">
    <property type="component" value="Unassembled WGS sequence"/>
</dbReference>
<keyword evidence="6" id="KW-0378">Hydrolase</keyword>
<dbReference type="Pfam" id="PF13895">
    <property type="entry name" value="Ig_2"/>
    <property type="match status" value="1"/>
</dbReference>
<feature type="domain" description="SRCR" evidence="12">
    <location>
        <begin position="443"/>
        <end position="533"/>
    </location>
</feature>
<dbReference type="PROSITE" id="PS00420">
    <property type="entry name" value="SRCR_1"/>
    <property type="match status" value="1"/>
</dbReference>
<evidence type="ECO:0000259" key="13">
    <source>
        <dbReference type="PROSITE" id="PS50835"/>
    </source>
</evidence>
<feature type="disulfide bond" evidence="11">
    <location>
        <begin position="583"/>
        <end position="644"/>
    </location>
</feature>
<feature type="domain" description="SRCR" evidence="12">
    <location>
        <begin position="339"/>
        <end position="440"/>
    </location>
</feature>
<keyword evidence="16" id="KW-1185">Reference proteome</keyword>
<dbReference type="InterPro" id="IPR003598">
    <property type="entry name" value="Ig_sub2"/>
</dbReference>
<evidence type="ECO:0000259" key="12">
    <source>
        <dbReference type="PROSITE" id="PS50287"/>
    </source>
</evidence>
<dbReference type="OrthoDB" id="5987039at2759"/>
<evidence type="ECO:0000256" key="6">
    <source>
        <dbReference type="ARBA" id="ARBA00022801"/>
    </source>
</evidence>
<feature type="disulfide bond" evidence="11">
    <location>
        <begin position="471"/>
        <end position="532"/>
    </location>
</feature>
<protein>
    <recommendedName>
        <fullName evidence="17">Deleted in malignant brain tumors 1 protein</fullName>
    </recommendedName>
</protein>
<dbReference type="SUPFAM" id="SSF48726">
    <property type="entry name" value="Immunoglobulin"/>
    <property type="match status" value="4"/>
</dbReference>
<comment type="similarity">
    <text evidence="2">Belongs to the GDA1/CD39 NTPase family.</text>
</comment>
<evidence type="ECO:0000256" key="5">
    <source>
        <dbReference type="ARBA" id="ARBA00022737"/>
    </source>
</evidence>
<feature type="disulfide bond" evidence="11">
    <location>
        <begin position="378"/>
        <end position="439"/>
    </location>
</feature>
<dbReference type="Gene3D" id="3.30.420.40">
    <property type="match status" value="1"/>
</dbReference>
<feature type="domain" description="Fibronectin type-III" evidence="14">
    <location>
        <begin position="1083"/>
        <end position="1182"/>
    </location>
</feature>
<dbReference type="CDD" id="cd00063">
    <property type="entry name" value="FN3"/>
    <property type="match status" value="1"/>
</dbReference>
<dbReference type="InterPro" id="IPR036179">
    <property type="entry name" value="Ig-like_dom_sf"/>
</dbReference>
<feature type="disulfide bond" evidence="11">
    <location>
        <begin position="570"/>
        <end position="634"/>
    </location>
</feature>
<feature type="domain" description="SRCR" evidence="12">
    <location>
        <begin position="1380"/>
        <end position="1422"/>
    </location>
</feature>
<dbReference type="InterPro" id="IPR003961">
    <property type="entry name" value="FN3_dom"/>
</dbReference>
<evidence type="ECO:0000259" key="14">
    <source>
        <dbReference type="PROSITE" id="PS50853"/>
    </source>
</evidence>
<dbReference type="FunFam" id="3.10.250.10:FF:000006">
    <property type="entry name" value="neurotrypsin isoform X2"/>
    <property type="match status" value="2"/>
</dbReference>
<feature type="domain" description="Ig-like" evidence="13">
    <location>
        <begin position="651"/>
        <end position="731"/>
    </location>
</feature>
<feature type="domain" description="Ig-like" evidence="13">
    <location>
        <begin position="913"/>
        <end position="988"/>
    </location>
</feature>
<dbReference type="InterPro" id="IPR000407">
    <property type="entry name" value="GDA1_CD39_NTPase"/>
</dbReference>
<dbReference type="InterPro" id="IPR001190">
    <property type="entry name" value="SRCR"/>
</dbReference>
<dbReference type="Gene3D" id="2.60.40.10">
    <property type="entry name" value="Immunoglobulins"/>
    <property type="match status" value="5"/>
</dbReference>
<dbReference type="Pfam" id="PF13927">
    <property type="entry name" value="Ig_3"/>
    <property type="match status" value="3"/>
</dbReference>
<dbReference type="Pfam" id="PF00530">
    <property type="entry name" value="SRCR"/>
    <property type="match status" value="11"/>
</dbReference>
<feature type="disulfide bond" evidence="11">
    <location>
        <begin position="1511"/>
        <end position="1521"/>
    </location>
</feature>
<feature type="disulfide bond" evidence="11">
    <location>
        <begin position="614"/>
        <end position="624"/>
    </location>
</feature>
<dbReference type="PROSITE" id="PS50835">
    <property type="entry name" value="IG_LIKE"/>
    <property type="match status" value="3"/>
</dbReference>
<keyword evidence="4" id="KW-0732">Signal</keyword>
<dbReference type="PANTHER" id="PTHR19331">
    <property type="entry name" value="SCAVENGER RECEPTOR DOMAIN-CONTAINING"/>
    <property type="match status" value="1"/>
</dbReference>
<dbReference type="EMBL" id="RCHS01001718">
    <property type="protein sequence ID" value="RMX51803.1"/>
    <property type="molecule type" value="Genomic_DNA"/>
</dbReference>
<evidence type="ECO:0000256" key="10">
    <source>
        <dbReference type="ARBA" id="ARBA00023180"/>
    </source>
</evidence>
<feature type="domain" description="SRCR" evidence="12">
    <location>
        <begin position="1684"/>
        <end position="1765"/>
    </location>
</feature>